<name>A0ABS8Z5H6_9PSEU</name>
<sequence>MAWAEAVAGGAAAAEELLVAVDALTQRKPVGDLLAHDISVARAHTLLRAGRFADSYAPLIAAAAAANRAGRPDLAFPSLLNAASAAACLGAFDRALDFIDRGVPLAAPNGLLRLGVYAHSAQVSVLCRLGRVGEAAASCDQEAVLAERLSLTDLVGLVHHDRATIARATGDWERAAGERAAVIGMNAPVGRALARLYRADALARAGRTADAEAELRAVTQEPVSPADFPDTLVARMSAVQGLIAARRNDPELARRRLSEAVRGWQRRAGHTGQGYVAALIDLGRPPLTALVEPDRELAAVTADLRSIDADVR</sequence>
<reference evidence="1 2" key="1">
    <citation type="submission" date="2021-12" db="EMBL/GenBank/DDBJ databases">
        <title>Genome sequence of Kibdelosporangium philippinense ATCC 49844.</title>
        <authorList>
            <person name="Fedorov E.A."/>
            <person name="Omeragic M."/>
            <person name="Shalygina K.F."/>
            <person name="Maclea K.S."/>
        </authorList>
    </citation>
    <scope>NUCLEOTIDE SEQUENCE [LARGE SCALE GENOMIC DNA]</scope>
    <source>
        <strain evidence="1 2">ATCC 49844</strain>
    </source>
</reference>
<protein>
    <recommendedName>
        <fullName evidence="3">Transcriptional regulator</fullName>
    </recommendedName>
</protein>
<dbReference type="Proteomes" id="UP001521150">
    <property type="component" value="Unassembled WGS sequence"/>
</dbReference>
<keyword evidence="2" id="KW-1185">Reference proteome</keyword>
<gene>
    <name evidence="1" type="ORF">LWC34_05440</name>
</gene>
<dbReference type="InterPro" id="IPR011990">
    <property type="entry name" value="TPR-like_helical_dom_sf"/>
</dbReference>
<organism evidence="1 2">
    <name type="scientific">Kibdelosporangium philippinense</name>
    <dbReference type="NCBI Taxonomy" id="211113"/>
    <lineage>
        <taxon>Bacteria</taxon>
        <taxon>Bacillati</taxon>
        <taxon>Actinomycetota</taxon>
        <taxon>Actinomycetes</taxon>
        <taxon>Pseudonocardiales</taxon>
        <taxon>Pseudonocardiaceae</taxon>
        <taxon>Kibdelosporangium</taxon>
    </lineage>
</organism>
<evidence type="ECO:0000313" key="1">
    <source>
        <dbReference type="EMBL" id="MCE7002274.1"/>
    </source>
</evidence>
<dbReference type="RefSeq" id="WP_233723299.1">
    <property type="nucleotide sequence ID" value="NZ_JAJVCN010000001.1"/>
</dbReference>
<evidence type="ECO:0008006" key="3">
    <source>
        <dbReference type="Google" id="ProtNLM"/>
    </source>
</evidence>
<evidence type="ECO:0000313" key="2">
    <source>
        <dbReference type="Proteomes" id="UP001521150"/>
    </source>
</evidence>
<proteinExistence type="predicted"/>
<accession>A0ABS8Z5H6</accession>
<comment type="caution">
    <text evidence="1">The sequence shown here is derived from an EMBL/GenBank/DDBJ whole genome shotgun (WGS) entry which is preliminary data.</text>
</comment>
<dbReference type="Gene3D" id="1.25.40.10">
    <property type="entry name" value="Tetratricopeptide repeat domain"/>
    <property type="match status" value="1"/>
</dbReference>
<dbReference type="SUPFAM" id="SSF48452">
    <property type="entry name" value="TPR-like"/>
    <property type="match status" value="1"/>
</dbReference>
<dbReference type="EMBL" id="JAJVCN010000001">
    <property type="protein sequence ID" value="MCE7002274.1"/>
    <property type="molecule type" value="Genomic_DNA"/>
</dbReference>